<protein>
    <submittedName>
        <fullName evidence="3">Arc family DNA-binding protein</fullName>
    </submittedName>
</protein>
<keyword evidence="3" id="KW-0238">DNA-binding</keyword>
<dbReference type="GO" id="GO:0003677">
    <property type="term" value="F:DNA binding"/>
    <property type="evidence" value="ECO:0007669"/>
    <property type="project" value="UniProtKB-KW"/>
</dbReference>
<dbReference type="AlphaFoldDB" id="A0A6N7EI89"/>
<dbReference type="GO" id="GO:0006355">
    <property type="term" value="P:regulation of DNA-templated transcription"/>
    <property type="evidence" value="ECO:0007669"/>
    <property type="project" value="InterPro"/>
</dbReference>
<dbReference type="InterPro" id="IPR010985">
    <property type="entry name" value="Ribbon_hlx_hlx"/>
</dbReference>
<sequence>MSTGMTPQQEYDFYADPANQEPEGPPVRRRARMGAPIPVRLPEDIREQVKARAEADHRTVSNWIRLVIERELATGDDAVVGGTSVR</sequence>
<feature type="domain" description="Arc-like DNA binding" evidence="2">
    <location>
        <begin position="39"/>
        <end position="60"/>
    </location>
</feature>
<reference evidence="3 4" key="1">
    <citation type="submission" date="2019-10" db="EMBL/GenBank/DDBJ databases">
        <title>Georgenia wutianyii sp. nov. and Georgenia yuyongxinii sp. nov. isolated from plateau pika (Ochotona curzoniae) in the Qinghai-Tibet plateau of China.</title>
        <authorList>
            <person name="Tian Z."/>
        </authorList>
    </citation>
    <scope>NUCLEOTIDE SEQUENCE [LARGE SCALE GENOMIC DNA]</scope>
    <source>
        <strain evidence="3 4">JCM 19765</strain>
    </source>
</reference>
<evidence type="ECO:0000313" key="3">
    <source>
        <dbReference type="EMBL" id="MPV37780.1"/>
    </source>
</evidence>
<comment type="caution">
    <text evidence="3">The sequence shown here is derived from an EMBL/GenBank/DDBJ whole genome shotgun (WGS) entry which is preliminary data.</text>
</comment>
<gene>
    <name evidence="3" type="ORF">GB881_12145</name>
</gene>
<name>A0A6N7EI89_9MICO</name>
<accession>A0A6N7EI89</accession>
<organism evidence="3 4">
    <name type="scientific">Georgenia subflava</name>
    <dbReference type="NCBI Taxonomy" id="1622177"/>
    <lineage>
        <taxon>Bacteria</taxon>
        <taxon>Bacillati</taxon>
        <taxon>Actinomycetota</taxon>
        <taxon>Actinomycetes</taxon>
        <taxon>Micrococcales</taxon>
        <taxon>Bogoriellaceae</taxon>
        <taxon>Georgenia</taxon>
    </lineage>
</organism>
<dbReference type="InterPro" id="IPR013321">
    <property type="entry name" value="Arc_rbn_hlx_hlx"/>
</dbReference>
<dbReference type="InterPro" id="IPR005569">
    <property type="entry name" value="Arc_DNA-bd_dom"/>
</dbReference>
<dbReference type="OrthoDB" id="4869341at2"/>
<evidence type="ECO:0000313" key="4">
    <source>
        <dbReference type="Proteomes" id="UP000437709"/>
    </source>
</evidence>
<feature type="region of interest" description="Disordered" evidence="1">
    <location>
        <begin position="1"/>
        <end position="35"/>
    </location>
</feature>
<dbReference type="SUPFAM" id="SSF47598">
    <property type="entry name" value="Ribbon-helix-helix"/>
    <property type="match status" value="1"/>
</dbReference>
<evidence type="ECO:0000259" key="2">
    <source>
        <dbReference type="Pfam" id="PF03869"/>
    </source>
</evidence>
<keyword evidence="4" id="KW-1185">Reference proteome</keyword>
<dbReference type="Gene3D" id="1.10.1220.10">
    <property type="entry name" value="Met repressor-like"/>
    <property type="match status" value="1"/>
</dbReference>
<dbReference type="Proteomes" id="UP000437709">
    <property type="component" value="Unassembled WGS sequence"/>
</dbReference>
<dbReference type="EMBL" id="WHPC01000049">
    <property type="protein sequence ID" value="MPV37780.1"/>
    <property type="molecule type" value="Genomic_DNA"/>
</dbReference>
<dbReference type="Pfam" id="PF03869">
    <property type="entry name" value="Arc"/>
    <property type="match status" value="1"/>
</dbReference>
<evidence type="ECO:0000256" key="1">
    <source>
        <dbReference type="SAM" id="MobiDB-lite"/>
    </source>
</evidence>
<proteinExistence type="predicted"/>